<evidence type="ECO:0000256" key="20">
    <source>
        <dbReference type="PIRSR" id="PIRSR000006-1"/>
    </source>
</evidence>
<evidence type="ECO:0000256" key="5">
    <source>
        <dbReference type="ARBA" id="ARBA00022475"/>
    </source>
</evidence>
<dbReference type="InterPro" id="IPR009056">
    <property type="entry name" value="Cyt_c-like_dom"/>
</dbReference>
<feature type="binding site" description="axial binding residue" evidence="20">
    <location>
        <position position="276"/>
    </location>
    <ligand>
        <name>heme c</name>
        <dbReference type="ChEBI" id="CHEBI:61717"/>
        <label>1</label>
    </ligand>
    <ligandPart>
        <name>Fe</name>
        <dbReference type="ChEBI" id="CHEBI:18248"/>
    </ligandPart>
</feature>
<feature type="transmembrane region" description="Helical" evidence="22">
    <location>
        <begin position="6"/>
        <end position="25"/>
    </location>
</feature>
<feature type="binding site" description="axial binding residue" evidence="20">
    <location>
        <position position="235"/>
    </location>
    <ligand>
        <name>heme c</name>
        <dbReference type="ChEBI" id="CHEBI:61717"/>
        <label>2</label>
    </ligand>
    <ligandPart>
        <name>Fe</name>
        <dbReference type="ChEBI" id="CHEBI:18248"/>
    </ligandPart>
</feature>
<evidence type="ECO:0000256" key="14">
    <source>
        <dbReference type="ARBA" id="ARBA00022989"/>
    </source>
</evidence>
<dbReference type="UniPathway" id="UPA00705"/>
<keyword evidence="25" id="KW-1185">Reference proteome</keyword>
<evidence type="ECO:0000256" key="9">
    <source>
        <dbReference type="ARBA" id="ARBA00022692"/>
    </source>
</evidence>
<feature type="binding site" description="covalent" evidence="21">
    <location>
        <position position="231"/>
    </location>
    <ligand>
        <name>heme c</name>
        <dbReference type="ChEBI" id="CHEBI:61717"/>
        <label>2</label>
    </ligand>
</feature>
<keyword evidence="10 19" id="KW-0479">Metal-binding</keyword>
<evidence type="ECO:0000256" key="8">
    <source>
        <dbReference type="ARBA" id="ARBA00022660"/>
    </source>
</evidence>
<dbReference type="GO" id="GO:0046872">
    <property type="term" value="F:metal ion binding"/>
    <property type="evidence" value="ECO:0007669"/>
    <property type="project" value="UniProtKB-KW"/>
</dbReference>
<evidence type="ECO:0000256" key="19">
    <source>
        <dbReference type="PIRNR" id="PIRNR000006"/>
    </source>
</evidence>
<evidence type="ECO:0000256" key="11">
    <source>
        <dbReference type="ARBA" id="ARBA00022737"/>
    </source>
</evidence>
<comment type="subunit">
    <text evidence="19">Component of the cbb3-type cytochrome c oxidase.</text>
</comment>
<dbReference type="PROSITE" id="PS51007">
    <property type="entry name" value="CYTC"/>
    <property type="match status" value="2"/>
</dbReference>
<evidence type="ECO:0000256" key="22">
    <source>
        <dbReference type="SAM" id="Phobius"/>
    </source>
</evidence>
<dbReference type="GO" id="GO:0020037">
    <property type="term" value="F:heme binding"/>
    <property type="evidence" value="ECO:0007669"/>
    <property type="project" value="InterPro"/>
</dbReference>
<dbReference type="Pfam" id="PF13442">
    <property type="entry name" value="Cytochrome_CBB3"/>
    <property type="match status" value="2"/>
</dbReference>
<feature type="binding site" description="covalent" evidence="21">
    <location>
        <position position="234"/>
    </location>
    <ligand>
        <name>heme c</name>
        <dbReference type="ChEBI" id="CHEBI:61717"/>
        <label>2</label>
    </ligand>
</feature>
<evidence type="ECO:0000256" key="1">
    <source>
        <dbReference type="ARBA" id="ARBA00004533"/>
    </source>
</evidence>
<comment type="cofactor">
    <cofactor evidence="19 21">
        <name>heme c</name>
        <dbReference type="ChEBI" id="CHEBI:61717"/>
    </cofactor>
    <text evidence="19 21">Binds 2 heme C groups per subunit.</text>
</comment>
<evidence type="ECO:0000256" key="13">
    <source>
        <dbReference type="ARBA" id="ARBA00022982"/>
    </source>
</evidence>
<keyword evidence="17 19" id="KW-0406">Ion transport</keyword>
<evidence type="ECO:0000256" key="4">
    <source>
        <dbReference type="ARBA" id="ARBA00022448"/>
    </source>
</evidence>
<dbReference type="GO" id="GO:0009055">
    <property type="term" value="F:electron transfer activity"/>
    <property type="evidence" value="ECO:0007669"/>
    <property type="project" value="InterPro"/>
</dbReference>
<dbReference type="GO" id="GO:1902600">
    <property type="term" value="P:proton transmembrane transport"/>
    <property type="evidence" value="ECO:0007669"/>
    <property type="project" value="UniProtKB-KW"/>
</dbReference>
<evidence type="ECO:0000256" key="18">
    <source>
        <dbReference type="ARBA" id="ARBA00023136"/>
    </source>
</evidence>
<dbReference type="Proteomes" id="UP000318212">
    <property type="component" value="Unassembled WGS sequence"/>
</dbReference>
<dbReference type="OrthoDB" id="9811281at2"/>
<keyword evidence="15 19" id="KW-0560">Oxidoreductase</keyword>
<dbReference type="GO" id="GO:0005886">
    <property type="term" value="C:plasma membrane"/>
    <property type="evidence" value="ECO:0007669"/>
    <property type="project" value="UniProtKB-SubCell"/>
</dbReference>
<keyword evidence="9 22" id="KW-0812">Transmembrane</keyword>
<feature type="binding site" description="covalent" evidence="21">
    <location>
        <position position="139"/>
    </location>
    <ligand>
        <name>heme c</name>
        <dbReference type="ChEBI" id="CHEBI:61717"/>
        <label>1</label>
    </ligand>
</feature>
<comment type="caution">
    <text evidence="24">The sequence shown here is derived from an EMBL/GenBank/DDBJ whole genome shotgun (WGS) entry which is preliminary data.</text>
</comment>
<evidence type="ECO:0000313" key="25">
    <source>
        <dbReference type="Proteomes" id="UP000318212"/>
    </source>
</evidence>
<evidence type="ECO:0000256" key="21">
    <source>
        <dbReference type="PIRSR" id="PIRSR000006-2"/>
    </source>
</evidence>
<comment type="similarity">
    <text evidence="3 19">Belongs to the CcoP / FixP family.</text>
</comment>
<dbReference type="Pfam" id="PF14715">
    <property type="entry name" value="FixP_N"/>
    <property type="match status" value="1"/>
</dbReference>
<gene>
    <name evidence="24" type="primary">ccoP</name>
    <name evidence="24" type="ORF">FKV25_02900</name>
</gene>
<dbReference type="InterPro" id="IPR036909">
    <property type="entry name" value="Cyt_c-like_dom_sf"/>
</dbReference>
<comment type="pathway">
    <text evidence="2 19">Energy metabolism; oxidative phosphorylation.</text>
</comment>
<keyword evidence="4 19" id="KW-0813">Transport</keyword>
<feature type="domain" description="Cytochrome c" evidence="23">
    <location>
        <begin position="218"/>
        <end position="299"/>
    </location>
</feature>
<keyword evidence="5 19" id="KW-1003">Cell membrane</keyword>
<keyword evidence="8 19" id="KW-0679">Respiratory chain</keyword>
<feature type="binding site" description="axial binding residue" evidence="20">
    <location>
        <position position="143"/>
    </location>
    <ligand>
        <name>heme c</name>
        <dbReference type="ChEBI" id="CHEBI:61717"/>
        <label>1</label>
    </ligand>
    <ligandPart>
        <name>Fe</name>
        <dbReference type="ChEBI" id="CHEBI:18248"/>
    </ligandPart>
</feature>
<protein>
    <recommendedName>
        <fullName evidence="19">Cbb3-type cytochrome c oxidase subunit</fullName>
    </recommendedName>
</protein>
<dbReference type="InterPro" id="IPR004678">
    <property type="entry name" value="Cyt_c_oxidase_cbb3_su3"/>
</dbReference>
<accession>A0A508APU2</accession>
<dbReference type="GO" id="GO:0006119">
    <property type="term" value="P:oxidative phosphorylation"/>
    <property type="evidence" value="ECO:0007669"/>
    <property type="project" value="UniProtKB-UniPathway"/>
</dbReference>
<feature type="domain" description="Cytochrome c" evidence="23">
    <location>
        <begin position="126"/>
        <end position="209"/>
    </location>
</feature>
<keyword evidence="14 22" id="KW-1133">Transmembrane helix</keyword>
<evidence type="ECO:0000256" key="10">
    <source>
        <dbReference type="ARBA" id="ARBA00022723"/>
    </source>
</evidence>
<evidence type="ECO:0000256" key="3">
    <source>
        <dbReference type="ARBA" id="ARBA00006113"/>
    </source>
</evidence>
<evidence type="ECO:0000313" key="24">
    <source>
        <dbReference type="EMBL" id="TQD50963.1"/>
    </source>
</evidence>
<comment type="subcellular location">
    <subcellularLocation>
        <location evidence="1 19">Cell inner membrane</location>
    </subcellularLocation>
</comment>
<dbReference type="AlphaFoldDB" id="A0A508APU2"/>
<evidence type="ECO:0000259" key="23">
    <source>
        <dbReference type="PROSITE" id="PS51007"/>
    </source>
</evidence>
<keyword evidence="18 19" id="KW-0472">Membrane</keyword>
<name>A0A508APU2_9GAMM</name>
<dbReference type="NCBIfam" id="TIGR00782">
    <property type="entry name" value="ccoP"/>
    <property type="match status" value="1"/>
</dbReference>
<dbReference type="PANTHER" id="PTHR33751:SF1">
    <property type="entry name" value="CBB3-TYPE CYTOCHROME C OXIDASE SUBUNIT FIXP"/>
    <property type="match status" value="1"/>
</dbReference>
<reference evidence="24 25" key="1">
    <citation type="submission" date="2019-06" db="EMBL/GenBank/DDBJ databases">
        <title>Lysobacter alkalisoli sp. nov. isolated from saline soil.</title>
        <authorList>
            <person name="Sun J.-Q."/>
            <person name="Xu L."/>
        </authorList>
    </citation>
    <scope>NUCLEOTIDE SEQUENCE [LARGE SCALE GENOMIC DNA]</scope>
    <source>
        <strain evidence="24 25">JCM 31130</strain>
    </source>
</reference>
<evidence type="ECO:0000256" key="17">
    <source>
        <dbReference type="ARBA" id="ARBA00023065"/>
    </source>
</evidence>
<comment type="function">
    <text evidence="19">C-type cytochrome. Part of the cbb3-type cytochrome c oxidase complex.</text>
</comment>
<dbReference type="Gene3D" id="1.10.760.10">
    <property type="entry name" value="Cytochrome c-like domain"/>
    <property type="match status" value="2"/>
</dbReference>
<dbReference type="InterPro" id="IPR050597">
    <property type="entry name" value="Cytochrome_c_Oxidase_Subunit"/>
</dbReference>
<dbReference type="EMBL" id="VICE01000023">
    <property type="protein sequence ID" value="TQD50963.1"/>
    <property type="molecule type" value="Genomic_DNA"/>
</dbReference>
<evidence type="ECO:0000256" key="16">
    <source>
        <dbReference type="ARBA" id="ARBA00023004"/>
    </source>
</evidence>
<feature type="binding site" description="covalent" evidence="21">
    <location>
        <position position="142"/>
    </location>
    <ligand>
        <name>heme c</name>
        <dbReference type="ChEBI" id="CHEBI:61717"/>
        <label>1</label>
    </ligand>
</feature>
<organism evidence="24 25">
    <name type="scientific">Marilutibacter aestuarii</name>
    <dbReference type="NCBI Taxonomy" id="1706195"/>
    <lineage>
        <taxon>Bacteria</taxon>
        <taxon>Pseudomonadati</taxon>
        <taxon>Pseudomonadota</taxon>
        <taxon>Gammaproteobacteria</taxon>
        <taxon>Lysobacterales</taxon>
        <taxon>Lysobacteraceae</taxon>
        <taxon>Marilutibacter</taxon>
    </lineage>
</organism>
<feature type="transmembrane region" description="Helical" evidence="22">
    <location>
        <begin position="58"/>
        <end position="76"/>
    </location>
</feature>
<dbReference type="SUPFAM" id="SSF46626">
    <property type="entry name" value="Cytochrome c"/>
    <property type="match status" value="2"/>
</dbReference>
<keyword evidence="6 19" id="KW-0997">Cell inner membrane</keyword>
<keyword evidence="11" id="KW-0677">Repeat</keyword>
<evidence type="ECO:0000256" key="2">
    <source>
        <dbReference type="ARBA" id="ARBA00004673"/>
    </source>
</evidence>
<evidence type="ECO:0000256" key="7">
    <source>
        <dbReference type="ARBA" id="ARBA00022617"/>
    </source>
</evidence>
<dbReference type="GO" id="GO:0016491">
    <property type="term" value="F:oxidoreductase activity"/>
    <property type="evidence" value="ECO:0007669"/>
    <property type="project" value="UniProtKB-KW"/>
</dbReference>
<dbReference type="Gene3D" id="6.10.280.130">
    <property type="match status" value="1"/>
</dbReference>
<dbReference type="PIRSF" id="PIRSF000006">
    <property type="entry name" value="Cbb3-Cox_fixP"/>
    <property type="match status" value="1"/>
</dbReference>
<sequence length="318" mass="34785">MSAGWSWYVIALIALNIFGCVWLLWWTGKRRPGDPAPTDTSHYWDGDLTEYNKPMPRWWINLFYITIVFAIGYLAYYPGLGNLPGIGNWTSAGKHQRDKERFDATLEETFRPYVGQRIDVIARDPTAVALGRSIFSNTCATCHGSSAQGAIGYPNLTDDIWHWGGSPERILETVMQGREGVMPEWGKVLTGMKGDNAVDYVIAYVRTLSEPASMQNNFMAAQGKPLYDGVCVACHGPDGKGNQALGAPDLTDGYWMYGTSKASLYQTIAHGRHGVMPAHGELLGETRSRLVAAYVWSLSHGDGDDADSGADAAAPGAR</sequence>
<dbReference type="InterPro" id="IPR032858">
    <property type="entry name" value="CcoP_N"/>
</dbReference>
<dbReference type="InterPro" id="IPR038414">
    <property type="entry name" value="CcoP_N_sf"/>
</dbReference>
<evidence type="ECO:0000256" key="12">
    <source>
        <dbReference type="ARBA" id="ARBA00022781"/>
    </source>
</evidence>
<evidence type="ECO:0000256" key="6">
    <source>
        <dbReference type="ARBA" id="ARBA00022519"/>
    </source>
</evidence>
<keyword evidence="16 19" id="KW-0408">Iron</keyword>
<feature type="binding site" description="axial binding residue" evidence="20">
    <location>
        <position position="182"/>
    </location>
    <ligand>
        <name>heme c</name>
        <dbReference type="ChEBI" id="CHEBI:61717"/>
        <label>2</label>
    </ligand>
    <ligandPart>
        <name>Fe</name>
        <dbReference type="ChEBI" id="CHEBI:18248"/>
    </ligandPart>
</feature>
<keyword evidence="12 19" id="KW-0375">Hydrogen ion transport</keyword>
<keyword evidence="13 19" id="KW-0249">Electron transport</keyword>
<dbReference type="RefSeq" id="WP_141517289.1">
    <property type="nucleotide sequence ID" value="NZ_VICE01000023.1"/>
</dbReference>
<proteinExistence type="inferred from homology"/>
<keyword evidence="7 19" id="KW-0349">Heme</keyword>
<dbReference type="PANTHER" id="PTHR33751">
    <property type="entry name" value="CBB3-TYPE CYTOCHROME C OXIDASE SUBUNIT FIXP"/>
    <property type="match status" value="1"/>
</dbReference>
<evidence type="ECO:0000256" key="15">
    <source>
        <dbReference type="ARBA" id="ARBA00023002"/>
    </source>
</evidence>